<sequence length="184" mass="19442">MNFILAVFLGTLFGFVLQRVGAADPVKIVGMLRLRDMHLAKAIFTGIGLSSTVLFLLLWLGVISPGHLSVKALYWGVIPGGVLLGAGWALAGFCPGTGVVAAGSGRKDAWFFVLGGLFGAGLYTMMYGSLKDTWLMHNLLGGKATLVLTGKSVPLIDTPWSPVLAIALGIIFLLAAKFLPDKLR</sequence>
<dbReference type="EMBL" id="AZAC01000005">
    <property type="protein sequence ID" value="KIX14962.1"/>
    <property type="molecule type" value="Genomic_DNA"/>
</dbReference>
<evidence type="ECO:0000313" key="2">
    <source>
        <dbReference type="EMBL" id="KIX14962.1"/>
    </source>
</evidence>
<evidence type="ECO:0000313" key="3">
    <source>
        <dbReference type="Proteomes" id="UP000032233"/>
    </source>
</evidence>
<dbReference type="Pfam" id="PF04143">
    <property type="entry name" value="Sulf_transp"/>
    <property type="match status" value="1"/>
</dbReference>
<dbReference type="STRING" id="1429043.X474_05545"/>
<evidence type="ECO:0000256" key="1">
    <source>
        <dbReference type="SAM" id="Phobius"/>
    </source>
</evidence>
<dbReference type="RefSeq" id="WP_044347229.1">
    <property type="nucleotide sequence ID" value="NZ_AZAC01000005.1"/>
</dbReference>
<comment type="caution">
    <text evidence="2">The sequence shown here is derived from an EMBL/GenBank/DDBJ whole genome shotgun (WGS) entry which is preliminary data.</text>
</comment>
<proteinExistence type="predicted"/>
<keyword evidence="1" id="KW-1133">Transmembrane helix</keyword>
<gene>
    <name evidence="2" type="ORF">X474_05545</name>
</gene>
<protein>
    <submittedName>
        <fullName evidence="2">Membrane protein</fullName>
    </submittedName>
</protein>
<accession>A0A0D2GJL6</accession>
<dbReference type="InterPro" id="IPR007272">
    <property type="entry name" value="Sulf_transp_TsuA/YedE"/>
</dbReference>
<reference evidence="2 3" key="1">
    <citation type="submission" date="2013-11" db="EMBL/GenBank/DDBJ databases">
        <title>Metagenomic analysis of a methanogenic consortium involved in long chain n-alkane degradation.</title>
        <authorList>
            <person name="Davidova I.A."/>
            <person name="Callaghan A.V."/>
            <person name="Wawrik B."/>
            <person name="Pruitt S."/>
            <person name="Marks C."/>
            <person name="Duncan K.E."/>
            <person name="Suflita J.M."/>
        </authorList>
    </citation>
    <scope>NUCLEOTIDE SEQUENCE [LARGE SCALE GENOMIC DNA]</scope>
    <source>
        <strain evidence="2 3">SPR</strain>
    </source>
</reference>
<keyword evidence="3" id="KW-1185">Reference proteome</keyword>
<feature type="transmembrane region" description="Helical" evidence="1">
    <location>
        <begin position="159"/>
        <end position="179"/>
    </location>
</feature>
<dbReference type="OrthoDB" id="9790409at2"/>
<feature type="transmembrane region" description="Helical" evidence="1">
    <location>
        <begin position="110"/>
        <end position="128"/>
    </location>
</feature>
<keyword evidence="1" id="KW-0472">Membrane</keyword>
<dbReference type="Proteomes" id="UP000032233">
    <property type="component" value="Unassembled WGS sequence"/>
</dbReference>
<name>A0A0D2GJL6_9BACT</name>
<dbReference type="AlphaFoldDB" id="A0A0D2GJL6"/>
<dbReference type="InParanoid" id="A0A0D2GJL6"/>
<keyword evidence="1" id="KW-0812">Transmembrane</keyword>
<feature type="transmembrane region" description="Helical" evidence="1">
    <location>
        <begin position="38"/>
        <end position="60"/>
    </location>
</feature>
<organism evidence="2 3">
    <name type="scientific">Dethiosulfatarculus sandiegensis</name>
    <dbReference type="NCBI Taxonomy" id="1429043"/>
    <lineage>
        <taxon>Bacteria</taxon>
        <taxon>Pseudomonadati</taxon>
        <taxon>Thermodesulfobacteriota</taxon>
        <taxon>Desulfarculia</taxon>
        <taxon>Desulfarculales</taxon>
        <taxon>Desulfarculaceae</taxon>
        <taxon>Dethiosulfatarculus</taxon>
    </lineage>
</organism>